<feature type="transmembrane region" description="Helical" evidence="2">
    <location>
        <begin position="603"/>
        <end position="621"/>
    </location>
</feature>
<accession>A0A160KR03</accession>
<feature type="compositionally biased region" description="Low complexity" evidence="1">
    <location>
        <begin position="378"/>
        <end position="388"/>
    </location>
</feature>
<feature type="transmembrane region" description="Helical" evidence="2">
    <location>
        <begin position="542"/>
        <end position="566"/>
    </location>
</feature>
<feature type="compositionally biased region" description="Low complexity" evidence="1">
    <location>
        <begin position="357"/>
        <end position="370"/>
    </location>
</feature>
<gene>
    <name evidence="3" type="ORF">A6122_0829</name>
</gene>
<dbReference type="PATRIC" id="fig|33888.3.peg.924"/>
<dbReference type="EMBL" id="CP015515">
    <property type="protein sequence ID" value="AND15982.1"/>
    <property type="molecule type" value="Genomic_DNA"/>
</dbReference>
<dbReference type="STRING" id="33888.A6122_0829"/>
<dbReference type="InterPro" id="IPR013783">
    <property type="entry name" value="Ig-like_fold"/>
</dbReference>
<keyword evidence="2" id="KW-1133">Transmembrane helix</keyword>
<keyword evidence="2" id="KW-0812">Transmembrane</keyword>
<evidence type="ECO:0000256" key="2">
    <source>
        <dbReference type="SAM" id="Phobius"/>
    </source>
</evidence>
<sequence length="752" mass="74350">MMYIREQWCGELDSAVPPPCNGRIVKSGVDRAVPGDSPVVPVPRVRRSPLRTAALLLILLASVSGLAAPTAQAAALAITAPASGAVLTTGSTTVTGTATAGNQVQIGLRGGGDPLCITTAGSDGTWSCTVTLKDGPATLVAVELLAGGGTTSASVPIAVLSAPVIESVDGSATSAGSVRGTAYPGAKVAAVSNGGAACLATADSSGAWFCQLAPTPAPGSYRVTATQTASFAGSAASPASAPVTLVVDTAAPVAPTLTSPSNGTVLPLSGASYSGTGVDGTRAYVYVDRVNTCDAAVSAGAWRCTGGTIAAGAHRVSVIAGDKAGNYSPPSPWIDVTFAATTTTPTPTPTATPPATPGASPAAPPATAAPAPAPAPAPNNASPDTAPTPTRPGEAAPAPQSEPSNQPTPAPAPAPDQGDGTPPRAPAPEVESAPGGWSSATGMTTALTAGSPVVTMADWMRSLALALLSLALVVVPARLAAAGRAPRARLGWQLTGRNRAAVEYDDKPDAAPLSPRLKVVGMIGCAAGLVLLSGRVDGQPAYLRLLIAVIVAVAVVNAVAGAVPALVGRRLGLNEAGVVAAPRSLLLVAAAALVSRFAGLDPAFLFGVVIGLVLPEGASAVDRAKLSTVRIVSLLGLAGIAWGASAVVPPDGSFGSVLAAEILSATTLLSVGSGVVLLFPVGRPAGRSILQWSPLLWLGLTLLATTVLFVLLTPTIASWSTDGGAGPVLFAVVAFTAVCTSIWAWRRFIEPE</sequence>
<evidence type="ECO:0000256" key="1">
    <source>
        <dbReference type="SAM" id="MobiDB-lite"/>
    </source>
</evidence>
<feature type="transmembrane region" description="Helical" evidence="2">
    <location>
        <begin position="724"/>
        <end position="745"/>
    </location>
</feature>
<evidence type="ECO:0008006" key="5">
    <source>
        <dbReference type="Google" id="ProtNLM"/>
    </source>
</evidence>
<organism evidence="3 4">
    <name type="scientific">Rathayibacter tritici</name>
    <dbReference type="NCBI Taxonomy" id="33888"/>
    <lineage>
        <taxon>Bacteria</taxon>
        <taxon>Bacillati</taxon>
        <taxon>Actinomycetota</taxon>
        <taxon>Actinomycetes</taxon>
        <taxon>Micrococcales</taxon>
        <taxon>Microbacteriaceae</taxon>
        <taxon>Rathayibacter</taxon>
    </lineage>
</organism>
<feature type="transmembrane region" description="Helical" evidence="2">
    <location>
        <begin position="54"/>
        <end position="78"/>
    </location>
</feature>
<feature type="transmembrane region" description="Helical" evidence="2">
    <location>
        <begin position="694"/>
        <end position="712"/>
    </location>
</feature>
<dbReference type="GO" id="GO:0005975">
    <property type="term" value="P:carbohydrate metabolic process"/>
    <property type="evidence" value="ECO:0007669"/>
    <property type="project" value="UniProtKB-ARBA"/>
</dbReference>
<feature type="region of interest" description="Disordered" evidence="1">
    <location>
        <begin position="341"/>
        <end position="443"/>
    </location>
</feature>
<dbReference type="KEGG" id="rtn:A6122_0829"/>
<feature type="compositionally biased region" description="Pro residues" evidence="1">
    <location>
        <begin position="346"/>
        <end position="356"/>
    </location>
</feature>
<keyword evidence="2" id="KW-0472">Membrane</keyword>
<name>A0A160KR03_9MICO</name>
<dbReference type="AlphaFoldDB" id="A0A160KR03"/>
<reference evidence="3 4" key="1">
    <citation type="submission" date="2016-05" db="EMBL/GenBank/DDBJ databases">
        <title>Complete genome sequence of Rathayibacter tritici NCPPB 1953.</title>
        <authorList>
            <person name="Park J."/>
            <person name="Lee H.-H."/>
            <person name="Lee S.-W."/>
            <person name="Seo Y.-S."/>
        </authorList>
    </citation>
    <scope>NUCLEOTIDE SEQUENCE [LARGE SCALE GENOMIC DNA]</scope>
    <source>
        <strain evidence="3 4">NCPPB 1953</strain>
    </source>
</reference>
<evidence type="ECO:0000313" key="3">
    <source>
        <dbReference type="EMBL" id="AND15982.1"/>
    </source>
</evidence>
<feature type="transmembrane region" description="Helical" evidence="2">
    <location>
        <begin position="628"/>
        <end position="648"/>
    </location>
</feature>
<dbReference type="Proteomes" id="UP000077071">
    <property type="component" value="Chromosome"/>
</dbReference>
<feature type="transmembrane region" description="Helical" evidence="2">
    <location>
        <begin position="654"/>
        <end position="682"/>
    </location>
</feature>
<evidence type="ECO:0000313" key="4">
    <source>
        <dbReference type="Proteomes" id="UP000077071"/>
    </source>
</evidence>
<keyword evidence="4" id="KW-1185">Reference proteome</keyword>
<dbReference type="Gene3D" id="2.60.40.10">
    <property type="entry name" value="Immunoglobulins"/>
    <property type="match status" value="2"/>
</dbReference>
<feature type="transmembrane region" description="Helical" evidence="2">
    <location>
        <begin position="459"/>
        <end position="481"/>
    </location>
</feature>
<protein>
    <recommendedName>
        <fullName evidence="5">Bacterial Ig-like domain-containing protein</fullName>
    </recommendedName>
</protein>
<proteinExistence type="predicted"/>